<keyword evidence="6" id="KW-1185">Reference proteome</keyword>
<comment type="similarity">
    <text evidence="2 4">Belongs to the class-III pyridoxal-phosphate-dependent aminotransferase family.</text>
</comment>
<dbReference type="InterPro" id="IPR015422">
    <property type="entry name" value="PyrdxlP-dep_Trfase_small"/>
</dbReference>
<comment type="catalytic activity">
    <reaction evidence="4">
        <text>a 2-oxocarboxylate + L-ornithine = L-glutamate 5-semialdehyde + an L-alpha-amino acid</text>
        <dbReference type="Rhea" id="RHEA:13877"/>
        <dbReference type="ChEBI" id="CHEBI:35179"/>
        <dbReference type="ChEBI" id="CHEBI:46911"/>
        <dbReference type="ChEBI" id="CHEBI:58066"/>
        <dbReference type="ChEBI" id="CHEBI:59869"/>
        <dbReference type="EC" id="2.6.1.13"/>
    </reaction>
</comment>
<dbReference type="AlphaFoldDB" id="A0AAD6SW46"/>
<dbReference type="Proteomes" id="UP001218188">
    <property type="component" value="Unassembled WGS sequence"/>
</dbReference>
<accession>A0AAD6SW46</accession>
<reference evidence="5" key="1">
    <citation type="submission" date="2023-03" db="EMBL/GenBank/DDBJ databases">
        <title>Massive genome expansion in bonnet fungi (Mycena s.s.) driven by repeated elements and novel gene families across ecological guilds.</title>
        <authorList>
            <consortium name="Lawrence Berkeley National Laboratory"/>
            <person name="Harder C.B."/>
            <person name="Miyauchi S."/>
            <person name="Viragh M."/>
            <person name="Kuo A."/>
            <person name="Thoen E."/>
            <person name="Andreopoulos B."/>
            <person name="Lu D."/>
            <person name="Skrede I."/>
            <person name="Drula E."/>
            <person name="Henrissat B."/>
            <person name="Morin E."/>
            <person name="Kohler A."/>
            <person name="Barry K."/>
            <person name="LaButti K."/>
            <person name="Morin E."/>
            <person name="Salamov A."/>
            <person name="Lipzen A."/>
            <person name="Mereny Z."/>
            <person name="Hegedus B."/>
            <person name="Baldrian P."/>
            <person name="Stursova M."/>
            <person name="Weitz H."/>
            <person name="Taylor A."/>
            <person name="Grigoriev I.V."/>
            <person name="Nagy L.G."/>
            <person name="Martin F."/>
            <person name="Kauserud H."/>
        </authorList>
    </citation>
    <scope>NUCLEOTIDE SEQUENCE</scope>
    <source>
        <strain evidence="5">CBHHK200</strain>
    </source>
</reference>
<dbReference type="Gene3D" id="3.90.1150.10">
    <property type="entry name" value="Aspartate Aminotransferase, domain 1"/>
    <property type="match status" value="1"/>
</dbReference>
<feature type="non-terminal residue" evidence="5">
    <location>
        <position position="176"/>
    </location>
</feature>
<dbReference type="GO" id="GO:0010121">
    <property type="term" value="P:L-arginine catabolic process to proline via ornithine"/>
    <property type="evidence" value="ECO:0007669"/>
    <property type="project" value="TreeGrafter"/>
</dbReference>
<dbReference type="GO" id="GO:0005737">
    <property type="term" value="C:cytoplasm"/>
    <property type="evidence" value="ECO:0007669"/>
    <property type="project" value="TreeGrafter"/>
</dbReference>
<dbReference type="InterPro" id="IPR050103">
    <property type="entry name" value="Class-III_PLP-dep_AT"/>
</dbReference>
<dbReference type="SUPFAM" id="SSF53383">
    <property type="entry name" value="PLP-dependent transferases"/>
    <property type="match status" value="1"/>
</dbReference>
<comment type="caution">
    <text evidence="5">The sequence shown here is derived from an EMBL/GenBank/DDBJ whole genome shotgun (WGS) entry which is preliminary data.</text>
</comment>
<dbReference type="Gene3D" id="3.40.640.10">
    <property type="entry name" value="Type I PLP-dependent aspartate aminotransferase-like (Major domain)"/>
    <property type="match status" value="1"/>
</dbReference>
<protein>
    <recommendedName>
        <fullName evidence="4">Ornithine aminotransferase</fullName>
        <ecNumber evidence="4">2.6.1.13</ecNumber>
    </recommendedName>
</protein>
<dbReference type="PANTHER" id="PTHR11986:SF18">
    <property type="entry name" value="ORNITHINE AMINOTRANSFERASE, MITOCHONDRIAL"/>
    <property type="match status" value="1"/>
</dbReference>
<evidence type="ECO:0000256" key="4">
    <source>
        <dbReference type="RuleBase" id="RU365036"/>
    </source>
</evidence>
<evidence type="ECO:0000256" key="1">
    <source>
        <dbReference type="ARBA" id="ARBA00001933"/>
    </source>
</evidence>
<dbReference type="InterPro" id="IPR015421">
    <property type="entry name" value="PyrdxlP-dep_Trfase_major"/>
</dbReference>
<dbReference type="FunFam" id="3.90.1150.10:FF:000152">
    <property type="entry name" value="Ornithine aminotransferase"/>
    <property type="match status" value="1"/>
</dbReference>
<dbReference type="InterPro" id="IPR005814">
    <property type="entry name" value="Aminotrans_3"/>
</dbReference>
<dbReference type="EMBL" id="JARJCM010000069">
    <property type="protein sequence ID" value="KAJ7032847.1"/>
    <property type="molecule type" value="Genomic_DNA"/>
</dbReference>
<dbReference type="Pfam" id="PF00202">
    <property type="entry name" value="Aminotran_3"/>
    <property type="match status" value="1"/>
</dbReference>
<dbReference type="InterPro" id="IPR015424">
    <property type="entry name" value="PyrdxlP-dep_Trfase"/>
</dbReference>
<dbReference type="EC" id="2.6.1.13" evidence="4"/>
<dbReference type="PANTHER" id="PTHR11986">
    <property type="entry name" value="AMINOTRANSFERASE CLASS III"/>
    <property type="match status" value="1"/>
</dbReference>
<dbReference type="FunFam" id="3.40.640.10:FF:000185">
    <property type="entry name" value="Ornithine aminotransferase"/>
    <property type="match status" value="1"/>
</dbReference>
<evidence type="ECO:0000256" key="2">
    <source>
        <dbReference type="ARBA" id="ARBA00008954"/>
    </source>
</evidence>
<keyword evidence="4 5" id="KW-0032">Aminotransferase</keyword>
<keyword evidence="4" id="KW-0808">Transferase</keyword>
<comment type="cofactor">
    <cofactor evidence="1 4">
        <name>pyridoxal 5'-phosphate</name>
        <dbReference type="ChEBI" id="CHEBI:597326"/>
    </cofactor>
</comment>
<dbReference type="GO" id="GO:0004587">
    <property type="term" value="F:ornithine aminotransferase activity"/>
    <property type="evidence" value="ECO:0007669"/>
    <property type="project" value="UniProtKB-EC"/>
</dbReference>
<gene>
    <name evidence="5" type="ORF">C8F04DRAFT_958326</name>
</gene>
<dbReference type="GO" id="GO:0030170">
    <property type="term" value="F:pyridoxal phosphate binding"/>
    <property type="evidence" value="ECO:0007669"/>
    <property type="project" value="InterPro"/>
</dbReference>
<comment type="pathway">
    <text evidence="4">Amino-acid biosynthesis; L-proline biosynthesis; L-glutamate 5-semialdehyde from L-ornithine: step 1/1.</text>
</comment>
<evidence type="ECO:0000313" key="5">
    <source>
        <dbReference type="EMBL" id="KAJ7032847.1"/>
    </source>
</evidence>
<dbReference type="GO" id="GO:0019544">
    <property type="term" value="P:L-arginine catabolic process to L-glutamate"/>
    <property type="evidence" value="ECO:0007669"/>
    <property type="project" value="TreeGrafter"/>
</dbReference>
<name>A0AAD6SW46_9AGAR</name>
<proteinExistence type="inferred from homology"/>
<evidence type="ECO:0000256" key="3">
    <source>
        <dbReference type="ARBA" id="ARBA00022898"/>
    </source>
</evidence>
<evidence type="ECO:0000313" key="6">
    <source>
        <dbReference type="Proteomes" id="UP001218188"/>
    </source>
</evidence>
<sequence>EHDGVRPDVVLLGKALSGGVYPVSAVLADRDIMLCIQPGEHGSTYGGNPLACAVALTALRVLVDEQLATRATALRALFRDGVVALKSPRVKAVRGRGLLNAVVINEDLPSEKTRSAWQFCLLLKSRGVLAKPTHGNIVRFAPPLVVEEADLLRAVQIIGECLADLDRVRSFSPSLM</sequence>
<keyword evidence="3 4" id="KW-0663">Pyridoxal phosphate</keyword>
<organism evidence="5 6">
    <name type="scientific">Mycena alexandri</name>
    <dbReference type="NCBI Taxonomy" id="1745969"/>
    <lineage>
        <taxon>Eukaryota</taxon>
        <taxon>Fungi</taxon>
        <taxon>Dikarya</taxon>
        <taxon>Basidiomycota</taxon>
        <taxon>Agaricomycotina</taxon>
        <taxon>Agaricomycetes</taxon>
        <taxon>Agaricomycetidae</taxon>
        <taxon>Agaricales</taxon>
        <taxon>Marasmiineae</taxon>
        <taxon>Mycenaceae</taxon>
        <taxon>Mycena</taxon>
    </lineage>
</organism>
<dbReference type="GO" id="GO:0042802">
    <property type="term" value="F:identical protein binding"/>
    <property type="evidence" value="ECO:0007669"/>
    <property type="project" value="TreeGrafter"/>
</dbReference>